<organism evidence="2 3">
    <name type="scientific">Macaca fascicularis</name>
    <name type="common">Crab-eating macaque</name>
    <name type="synonym">Cynomolgus monkey</name>
    <dbReference type="NCBI Taxonomy" id="9541"/>
    <lineage>
        <taxon>Eukaryota</taxon>
        <taxon>Metazoa</taxon>
        <taxon>Chordata</taxon>
        <taxon>Craniata</taxon>
        <taxon>Vertebrata</taxon>
        <taxon>Euteleostomi</taxon>
        <taxon>Mammalia</taxon>
        <taxon>Eutheria</taxon>
        <taxon>Euarchontoglires</taxon>
        <taxon>Primates</taxon>
        <taxon>Haplorrhini</taxon>
        <taxon>Catarrhini</taxon>
        <taxon>Cercopithecidae</taxon>
        <taxon>Cercopithecinae</taxon>
        <taxon>Macaca</taxon>
    </lineage>
</organism>
<keyword evidence="1" id="KW-1133">Transmembrane helix</keyword>
<keyword evidence="3" id="KW-1185">Reference proteome</keyword>
<dbReference type="AlphaFoldDB" id="A0A7N9IGN6"/>
<evidence type="ECO:0000313" key="3">
    <source>
        <dbReference type="Proteomes" id="UP000233100"/>
    </source>
</evidence>
<sequence>MDVFFNFTCSTADAIVVSGCISLMNDDVLNLFRHFFFFFFFAMLYTSLVKCLVKTFTHFSPLLSLSLSLDMEEF</sequence>
<protein>
    <submittedName>
        <fullName evidence="2">Uncharacterized protein</fullName>
    </submittedName>
</protein>
<dbReference type="Ensembl" id="ENSMFAT00000089757.1">
    <property type="protein sequence ID" value="ENSMFAP00000062090.1"/>
    <property type="gene ID" value="ENSMFAG00000053822.1"/>
</dbReference>
<evidence type="ECO:0000313" key="2">
    <source>
        <dbReference type="Ensembl" id="ENSMFAP00000062090.1"/>
    </source>
</evidence>
<keyword evidence="1" id="KW-0472">Membrane</keyword>
<evidence type="ECO:0000256" key="1">
    <source>
        <dbReference type="SAM" id="Phobius"/>
    </source>
</evidence>
<dbReference type="Proteomes" id="UP000233100">
    <property type="component" value="Chromosome 11"/>
</dbReference>
<reference evidence="2" key="3">
    <citation type="submission" date="2025-09" db="UniProtKB">
        <authorList>
            <consortium name="Ensembl"/>
        </authorList>
    </citation>
    <scope>IDENTIFICATION</scope>
</reference>
<name>A0A7N9IGN6_MACFA</name>
<reference evidence="2" key="2">
    <citation type="submission" date="2025-08" db="UniProtKB">
        <authorList>
            <consortium name="Ensembl"/>
        </authorList>
    </citation>
    <scope>IDENTIFICATION</scope>
</reference>
<proteinExistence type="predicted"/>
<feature type="transmembrane region" description="Helical" evidence="1">
    <location>
        <begin position="31"/>
        <end position="53"/>
    </location>
</feature>
<keyword evidence="1" id="KW-0812">Transmembrane</keyword>
<accession>A0A7N9IGN6</accession>
<reference evidence="2 3" key="1">
    <citation type="submission" date="2013-03" db="EMBL/GenBank/DDBJ databases">
        <authorList>
            <person name="Warren W."/>
            <person name="Wilson R.K."/>
        </authorList>
    </citation>
    <scope>NUCLEOTIDE SEQUENCE</scope>
</reference>